<evidence type="ECO:0000313" key="4">
    <source>
        <dbReference type="EMBL" id="AET68043.1"/>
    </source>
</evidence>
<dbReference type="CDD" id="cd00063">
    <property type="entry name" value="FN3"/>
    <property type="match status" value="1"/>
</dbReference>
<dbReference type="HOGENOM" id="CLU_942428_0_0_9"/>
<feature type="signal peptide" evidence="2">
    <location>
        <begin position="1"/>
        <end position="32"/>
    </location>
</feature>
<dbReference type="PATRIC" id="fig|768706.3.peg.2492"/>
<dbReference type="SMART" id="SM00060">
    <property type="entry name" value="FN3"/>
    <property type="match status" value="1"/>
</dbReference>
<reference evidence="5" key="1">
    <citation type="submission" date="2011-11" db="EMBL/GenBank/DDBJ databases">
        <title>Complete sequence of Desulfosporosinus orientis DSM 765.</title>
        <authorList>
            <person name="Lucas S."/>
            <person name="Han J."/>
            <person name="Lapidus A."/>
            <person name="Cheng J.-F."/>
            <person name="Goodwin L."/>
            <person name="Pitluck S."/>
            <person name="Peters L."/>
            <person name="Ovchinnikova G."/>
            <person name="Teshima H."/>
            <person name="Detter J.C."/>
            <person name="Han C."/>
            <person name="Tapia R."/>
            <person name="Land M."/>
            <person name="Hauser L."/>
            <person name="Kyrpides N."/>
            <person name="Ivanova N."/>
            <person name="Pagani I."/>
            <person name="Pester M."/>
            <person name="Spring S."/>
            <person name="Ollivier B."/>
            <person name="Rattei T."/>
            <person name="Klenk H.-P."/>
            <person name="Wagner M."/>
            <person name="Loy A."/>
            <person name="Woyke T."/>
        </authorList>
    </citation>
    <scope>NUCLEOTIDE SEQUENCE [LARGE SCALE GENOMIC DNA]</scope>
    <source>
        <strain evidence="5">ATCC 19365 / DSM 765 / NCIMB 8382 / VKM B-1628</strain>
    </source>
</reference>
<dbReference type="InterPro" id="IPR003961">
    <property type="entry name" value="FN3_dom"/>
</dbReference>
<feature type="chain" id="PRO_5003505087" evidence="2">
    <location>
        <begin position="33"/>
        <end position="295"/>
    </location>
</feature>
<protein>
    <submittedName>
        <fullName evidence="4">Fibronectin type III domain-containing protein</fullName>
    </submittedName>
</protein>
<dbReference type="AlphaFoldDB" id="G7WGG6"/>
<dbReference type="Gene3D" id="2.60.40.10">
    <property type="entry name" value="Immunoglobulins"/>
    <property type="match status" value="1"/>
</dbReference>
<reference evidence="4 5" key="2">
    <citation type="journal article" date="2012" name="J. Bacteriol.">
        <title>Complete genome sequences of Desulfosporosinus orientis DSM765T, Desulfosporosinus youngiae DSM17734T, Desulfosporosinus meridiei DSM13257T, and Desulfosporosinus acidiphilus DSM22704T.</title>
        <authorList>
            <person name="Pester M."/>
            <person name="Brambilla E."/>
            <person name="Alazard D."/>
            <person name="Rattei T."/>
            <person name="Weinmaier T."/>
            <person name="Han J."/>
            <person name="Lucas S."/>
            <person name="Lapidus A."/>
            <person name="Cheng J.F."/>
            <person name="Goodwin L."/>
            <person name="Pitluck S."/>
            <person name="Peters L."/>
            <person name="Ovchinnikova G."/>
            <person name="Teshima H."/>
            <person name="Detter J.C."/>
            <person name="Han C.S."/>
            <person name="Tapia R."/>
            <person name="Land M.L."/>
            <person name="Hauser L."/>
            <person name="Kyrpides N.C."/>
            <person name="Ivanova N.N."/>
            <person name="Pagani I."/>
            <person name="Huntmann M."/>
            <person name="Wei C.L."/>
            <person name="Davenport K.W."/>
            <person name="Daligault H."/>
            <person name="Chain P.S."/>
            <person name="Chen A."/>
            <person name="Mavromatis K."/>
            <person name="Markowitz V."/>
            <person name="Szeto E."/>
            <person name="Mikhailova N."/>
            <person name="Pati A."/>
            <person name="Wagner M."/>
            <person name="Woyke T."/>
            <person name="Ollivier B."/>
            <person name="Klenk H.P."/>
            <person name="Spring S."/>
            <person name="Loy A."/>
        </authorList>
    </citation>
    <scope>NUCLEOTIDE SEQUENCE [LARGE SCALE GENOMIC DNA]</scope>
    <source>
        <strain evidence="5">ATCC 19365 / DSM 765 / NCIMB 8382 / VKM B-1628</strain>
    </source>
</reference>
<name>G7WGG6_DESOD</name>
<feature type="domain" description="Fibronectin type-III" evidence="3">
    <location>
        <begin position="207"/>
        <end position="294"/>
    </location>
</feature>
<accession>G7WGG6</accession>
<evidence type="ECO:0000259" key="3">
    <source>
        <dbReference type="PROSITE" id="PS50853"/>
    </source>
</evidence>
<evidence type="ECO:0000256" key="1">
    <source>
        <dbReference type="SAM" id="MobiDB-lite"/>
    </source>
</evidence>
<dbReference type="PROSITE" id="PS50853">
    <property type="entry name" value="FN3"/>
    <property type="match status" value="1"/>
</dbReference>
<proteinExistence type="predicted"/>
<dbReference type="STRING" id="768706.Desor_2479"/>
<dbReference type="InterPro" id="IPR036116">
    <property type="entry name" value="FN3_sf"/>
</dbReference>
<dbReference type="Proteomes" id="UP000006346">
    <property type="component" value="Chromosome"/>
</dbReference>
<dbReference type="SUPFAM" id="SSF49265">
    <property type="entry name" value="Fibronectin type III"/>
    <property type="match status" value="1"/>
</dbReference>
<feature type="region of interest" description="Disordered" evidence="1">
    <location>
        <begin position="68"/>
        <end position="107"/>
    </location>
</feature>
<keyword evidence="2" id="KW-0732">Signal</keyword>
<dbReference type="InterPro" id="IPR013783">
    <property type="entry name" value="Ig-like_fold"/>
</dbReference>
<dbReference type="RefSeq" id="WP_014184851.1">
    <property type="nucleotide sequence ID" value="NC_016584.1"/>
</dbReference>
<organism evidence="4 5">
    <name type="scientific">Desulfosporosinus orientis (strain ATCC 19365 / DSM 765 / NCIMB 8382 / VKM B-1628 / Singapore I)</name>
    <name type="common">Desulfotomaculum orientis</name>
    <dbReference type="NCBI Taxonomy" id="768706"/>
    <lineage>
        <taxon>Bacteria</taxon>
        <taxon>Bacillati</taxon>
        <taxon>Bacillota</taxon>
        <taxon>Clostridia</taxon>
        <taxon>Eubacteriales</taxon>
        <taxon>Desulfitobacteriaceae</taxon>
        <taxon>Desulfosporosinus</taxon>
    </lineage>
</organism>
<keyword evidence="5" id="KW-1185">Reference proteome</keyword>
<gene>
    <name evidence="4" type="ordered locus">Desor_2479</name>
</gene>
<evidence type="ECO:0000313" key="5">
    <source>
        <dbReference type="Proteomes" id="UP000006346"/>
    </source>
</evidence>
<dbReference type="EMBL" id="CP003108">
    <property type="protein sequence ID" value="AET68043.1"/>
    <property type="molecule type" value="Genomic_DNA"/>
</dbReference>
<dbReference type="Pfam" id="PF00041">
    <property type="entry name" value="fn3"/>
    <property type="match status" value="1"/>
</dbReference>
<dbReference type="KEGG" id="dor:Desor_2479"/>
<sequence>MFKSGKKVFIGALTVGCLFGGSVLSNVTVANADTIQGNSQQMIGFQTGMDDQRLLNMWLQLGISNQQQSGEQPGQRVRQQFGQQPGQRVGQQSGEQPGQRVGQQPSQQLSPINIITQVASILNVEEQTITDELQAGNNLVEIAESYDVSEATLLTELEDLLGDAIDDAVTAGTITETQATEMKSQLTERLTQLVESTFNNSNSSLSAPTDLTATVESSSEIYLDWDSVSDATSYYIYRATSSSGTYSKIDTVKATSYTDTDLSDDTTYYYKVKAVNSSDTSAYSSIVHATTEEED</sequence>
<evidence type="ECO:0000256" key="2">
    <source>
        <dbReference type="SAM" id="SignalP"/>
    </source>
</evidence>
<dbReference type="eggNOG" id="COG4733">
    <property type="taxonomic scope" value="Bacteria"/>
</dbReference>